<keyword evidence="1" id="KW-0472">Membrane</keyword>
<evidence type="ECO:0000313" key="3">
    <source>
        <dbReference type="Proteomes" id="UP000547458"/>
    </source>
</evidence>
<dbReference type="Proteomes" id="UP000547458">
    <property type="component" value="Unassembled WGS sequence"/>
</dbReference>
<accession>A0A846RSF8</accession>
<comment type="caution">
    <text evidence="2">The sequence shown here is derived from an EMBL/GenBank/DDBJ whole genome shotgun (WGS) entry which is preliminary data.</text>
</comment>
<dbReference type="EMBL" id="JAATJL010000001">
    <property type="protein sequence ID" value="NJC23482.1"/>
    <property type="molecule type" value="Genomic_DNA"/>
</dbReference>
<dbReference type="AlphaFoldDB" id="A0A846RSF8"/>
<gene>
    <name evidence="2" type="ORF">BJ994_002558</name>
</gene>
<reference evidence="2 3" key="1">
    <citation type="submission" date="2020-03" db="EMBL/GenBank/DDBJ databases">
        <title>Sequencing the genomes of 1000 actinobacteria strains.</title>
        <authorList>
            <person name="Klenk H.-P."/>
        </authorList>
    </citation>
    <scope>NUCLEOTIDE SEQUENCE [LARGE SCALE GENOMIC DNA]</scope>
    <source>
        <strain evidence="2 3">DSM 16403</strain>
    </source>
</reference>
<keyword evidence="1" id="KW-0812">Transmembrane</keyword>
<evidence type="ECO:0000313" key="2">
    <source>
        <dbReference type="EMBL" id="NJC23482.1"/>
    </source>
</evidence>
<keyword evidence="1" id="KW-1133">Transmembrane helix</keyword>
<sequence length="133" mass="15004">MHSRYFTPRQWNPYVPAELKEPFPWAHRDDPVQRRSNVDGVPFPFRSPRAILLCGCVLLLLSIIGITLLSFSPASAGMTVLAGAFFTGGSVFVVYIGVARVRWERRFTQRMGFSPFDRRPTDVPGLAQHTDPL</sequence>
<dbReference type="RefSeq" id="WP_167994664.1">
    <property type="nucleotide sequence ID" value="NZ_JAATJL010000001.1"/>
</dbReference>
<organism evidence="2 3">
    <name type="scientific">Arthrobacter pigmenti</name>
    <dbReference type="NCBI Taxonomy" id="271432"/>
    <lineage>
        <taxon>Bacteria</taxon>
        <taxon>Bacillati</taxon>
        <taxon>Actinomycetota</taxon>
        <taxon>Actinomycetes</taxon>
        <taxon>Micrococcales</taxon>
        <taxon>Micrococcaceae</taxon>
        <taxon>Arthrobacter</taxon>
    </lineage>
</organism>
<name>A0A846RSF8_9MICC</name>
<evidence type="ECO:0000256" key="1">
    <source>
        <dbReference type="SAM" id="Phobius"/>
    </source>
</evidence>
<protein>
    <submittedName>
        <fullName evidence="2">Uncharacterized protein</fullName>
    </submittedName>
</protein>
<feature type="transmembrane region" description="Helical" evidence="1">
    <location>
        <begin position="77"/>
        <end position="101"/>
    </location>
</feature>
<proteinExistence type="predicted"/>
<keyword evidence="3" id="KW-1185">Reference proteome</keyword>
<feature type="transmembrane region" description="Helical" evidence="1">
    <location>
        <begin position="50"/>
        <end position="71"/>
    </location>
</feature>